<name>A0A553UQT5_9DEIO</name>
<dbReference type="Proteomes" id="UP000316092">
    <property type="component" value="Unassembled WGS sequence"/>
</dbReference>
<evidence type="ECO:0000313" key="1">
    <source>
        <dbReference type="EMBL" id="TSA82590.1"/>
    </source>
</evidence>
<proteinExistence type="predicted"/>
<evidence type="ECO:0000313" key="2">
    <source>
        <dbReference type="Proteomes" id="UP000316092"/>
    </source>
</evidence>
<gene>
    <name evidence="1" type="ORF">FNU79_13570</name>
</gene>
<dbReference type="AlphaFoldDB" id="A0A553UQT5"/>
<reference evidence="1 2" key="1">
    <citation type="submission" date="2019-07" db="EMBL/GenBank/DDBJ databases">
        <title>Deinococcus detaillus sp. nov., isolated from humus soil in Antarctica.</title>
        <authorList>
            <person name="Zhang K."/>
        </authorList>
    </citation>
    <scope>NUCLEOTIDE SEQUENCE [LARGE SCALE GENOMIC DNA]</scope>
    <source>
        <strain evidence="1 2">H1</strain>
    </source>
</reference>
<accession>A0A553UQT5</accession>
<dbReference type="RefSeq" id="WP_143721350.1">
    <property type="nucleotide sequence ID" value="NZ_VKDB01000016.1"/>
</dbReference>
<dbReference type="EMBL" id="VKDB01000016">
    <property type="protein sequence ID" value="TSA82590.1"/>
    <property type="molecule type" value="Genomic_DNA"/>
</dbReference>
<protein>
    <submittedName>
        <fullName evidence="1">Uncharacterized protein</fullName>
    </submittedName>
</protein>
<keyword evidence="2" id="KW-1185">Reference proteome</keyword>
<comment type="caution">
    <text evidence="1">The sequence shown here is derived from an EMBL/GenBank/DDBJ whole genome shotgun (WGS) entry which is preliminary data.</text>
</comment>
<organism evidence="1 2">
    <name type="scientific">Deinococcus detaillensis</name>
    <dbReference type="NCBI Taxonomy" id="2592048"/>
    <lineage>
        <taxon>Bacteria</taxon>
        <taxon>Thermotogati</taxon>
        <taxon>Deinococcota</taxon>
        <taxon>Deinococci</taxon>
        <taxon>Deinococcales</taxon>
        <taxon>Deinococcaceae</taxon>
        <taxon>Deinococcus</taxon>
    </lineage>
</organism>
<sequence>MKLRWTSRSLRVRLDDLEVAALLGGKRLEAALNWPGGGWRVVLDPHSAEVVGDGPSLTVGLQGSLAQLADPHTEGVRLSGPVRVDVEKDYRPEHLE</sequence>
<dbReference type="OrthoDB" id="70481at2"/>